<accession>R6RMW4</accession>
<dbReference type="EMBL" id="CBFJ010000127">
    <property type="protein sequence ID" value="CDC46654.1"/>
    <property type="molecule type" value="Genomic_DNA"/>
</dbReference>
<name>R6RMW4_9FIRM</name>
<dbReference type="InterPro" id="IPR031344">
    <property type="entry name" value="DUF5104"/>
</dbReference>
<evidence type="ECO:0008006" key="3">
    <source>
        <dbReference type="Google" id="ProtNLM"/>
    </source>
</evidence>
<proteinExistence type="predicted"/>
<organism evidence="1 2">
    <name type="scientific">[Eubacterium] siraeum CAG:80</name>
    <dbReference type="NCBI Taxonomy" id="1263080"/>
    <lineage>
        <taxon>Bacteria</taxon>
        <taxon>Bacillati</taxon>
        <taxon>Bacillota</taxon>
        <taxon>Clostridia</taxon>
        <taxon>Eubacteriales</taxon>
        <taxon>Oscillospiraceae</taxon>
        <taxon>Oscillospiraceae incertae sedis</taxon>
    </lineage>
</organism>
<dbReference type="PROSITE" id="PS51257">
    <property type="entry name" value="PROKAR_LIPOPROTEIN"/>
    <property type="match status" value="1"/>
</dbReference>
<dbReference type="Proteomes" id="UP000018142">
    <property type="component" value="Unassembled WGS sequence"/>
</dbReference>
<dbReference type="Gene3D" id="3.10.450.50">
    <property type="match status" value="2"/>
</dbReference>
<evidence type="ECO:0000313" key="2">
    <source>
        <dbReference type="Proteomes" id="UP000018142"/>
    </source>
</evidence>
<dbReference type="Pfam" id="PF17117">
    <property type="entry name" value="DUF5104"/>
    <property type="match status" value="1"/>
</dbReference>
<sequence length="323" mass="36763">MKKFSMIFLGIVILIFTACEFEGNSLVINMNYEKKANQIVNELISSIENKEENNVANVFAKTVSANTEEFDESVSALMDYYTGNMVSCNSEYEPYSSGVYTPERTCEYIYCSYSVTTDKSDYYFYLKIVTRDTVNADNIGIYSLYVIEQSKHDNKGGFYSGDGFETPGINIDKTDTREKAFLDISNKVIKIINDKNVDELKSLFSAEDLKQSSDFDEAAQELFEFCENAKSIKFGFDSHNVGLTNMKPRPYYDSDKFFITSQVELICQNKICEFFMEYCILDSAEPQNQGITTLRVADKATHPDIMLEVDLDVPVECGIYVVK</sequence>
<protein>
    <recommendedName>
        <fullName evidence="3">DUF5104 domain-containing protein</fullName>
    </recommendedName>
</protein>
<dbReference type="AlphaFoldDB" id="R6RMW4"/>
<evidence type="ECO:0000313" key="1">
    <source>
        <dbReference type="EMBL" id="CDC46654.1"/>
    </source>
</evidence>
<gene>
    <name evidence="1" type="ORF">BN788_02020</name>
</gene>
<reference evidence="1" key="1">
    <citation type="submission" date="2012-11" db="EMBL/GenBank/DDBJ databases">
        <title>Dependencies among metagenomic species, viruses, plasmids and units of genetic variation.</title>
        <authorList>
            <person name="Nielsen H.B."/>
            <person name="Almeida M."/>
            <person name="Juncker A.S."/>
            <person name="Rasmussen S."/>
            <person name="Li J."/>
            <person name="Sunagawa S."/>
            <person name="Plichta D."/>
            <person name="Gautier L."/>
            <person name="Le Chatelier E."/>
            <person name="Peletier E."/>
            <person name="Bonde I."/>
            <person name="Nielsen T."/>
            <person name="Manichanh C."/>
            <person name="Arumugam M."/>
            <person name="Batto J."/>
            <person name="Santos M.B.Q.D."/>
            <person name="Blom N."/>
            <person name="Borruel N."/>
            <person name="Burgdorf K.S."/>
            <person name="Boumezbeur F."/>
            <person name="Casellas F."/>
            <person name="Dore J."/>
            <person name="Guarner F."/>
            <person name="Hansen T."/>
            <person name="Hildebrand F."/>
            <person name="Kaas R.S."/>
            <person name="Kennedy S."/>
            <person name="Kristiansen K."/>
            <person name="Kultima J.R."/>
            <person name="Leonard P."/>
            <person name="Levenez F."/>
            <person name="Lund O."/>
            <person name="Moumen B."/>
            <person name="Le Paslier D."/>
            <person name="Pons N."/>
            <person name="Pedersen O."/>
            <person name="Prifti E."/>
            <person name="Qin J."/>
            <person name="Raes J."/>
            <person name="Tap J."/>
            <person name="Tims S."/>
            <person name="Ussery D.W."/>
            <person name="Yamada T."/>
            <person name="MetaHit consortium"/>
            <person name="Renault P."/>
            <person name="Sicheritz-Ponten T."/>
            <person name="Bork P."/>
            <person name="Wang J."/>
            <person name="Brunak S."/>
            <person name="Ehrlich S.D."/>
        </authorList>
    </citation>
    <scope>NUCLEOTIDE SEQUENCE [LARGE SCALE GENOMIC DNA]</scope>
</reference>
<comment type="caution">
    <text evidence="1">The sequence shown here is derived from an EMBL/GenBank/DDBJ whole genome shotgun (WGS) entry which is preliminary data.</text>
</comment>